<evidence type="ECO:0000256" key="3">
    <source>
        <dbReference type="ARBA" id="ARBA00022679"/>
    </source>
</evidence>
<evidence type="ECO:0000313" key="9">
    <source>
        <dbReference type="Proteomes" id="UP001341840"/>
    </source>
</evidence>
<comment type="subcellular location">
    <subcellularLocation>
        <location evidence="1">Plastid</location>
        <location evidence="1">Chloroplast membrane</location>
        <topology evidence="1">Multi-pass membrane protein</topology>
    </subcellularLocation>
</comment>
<feature type="transmembrane region" description="Helical" evidence="7">
    <location>
        <begin position="419"/>
        <end position="439"/>
    </location>
</feature>
<dbReference type="Gene3D" id="1.20.120.1780">
    <property type="entry name" value="UbiA prenyltransferase"/>
    <property type="match status" value="1"/>
</dbReference>
<feature type="transmembrane region" description="Helical" evidence="7">
    <location>
        <begin position="148"/>
        <end position="166"/>
    </location>
</feature>
<protein>
    <submittedName>
        <fullName evidence="8">Hypoxanthine-guanine phosphoribosyltransferase</fullName>
    </submittedName>
</protein>
<evidence type="ECO:0000256" key="6">
    <source>
        <dbReference type="ARBA" id="ARBA00023136"/>
    </source>
</evidence>
<evidence type="ECO:0000256" key="2">
    <source>
        <dbReference type="ARBA" id="ARBA00005985"/>
    </source>
</evidence>
<feature type="transmembrane region" description="Helical" evidence="7">
    <location>
        <begin position="225"/>
        <end position="246"/>
    </location>
</feature>
<keyword evidence="6 7" id="KW-0472">Membrane</keyword>
<comment type="similarity">
    <text evidence="2">Belongs to the UbiA prenyltransferase family.</text>
</comment>
<comment type="caution">
    <text evidence="8">The sequence shown here is derived from an EMBL/GenBank/DDBJ whole genome shotgun (WGS) entry which is preliminary data.</text>
</comment>
<dbReference type="Pfam" id="PF01040">
    <property type="entry name" value="UbiA"/>
    <property type="match status" value="1"/>
</dbReference>
<dbReference type="InterPro" id="IPR044878">
    <property type="entry name" value="UbiA_sf"/>
</dbReference>
<keyword evidence="9" id="KW-1185">Reference proteome</keyword>
<sequence>MASTSSSRLLFCSSYSHPSLLSNTTGSDARRVLWLKNRKVPKEYCSKISIMQDNWKHSYKCIDGGSTSTTRKLYINATSAQSHESEPQQGYGTQSIWKSTKDMLHTLQKFAMSYFLITMLMSITSSSLLAVENLSDISPKFFDGLLKFIIPIVFMHLYAVGINQLTDIEIDKFDNKFTKVLVSFVYKSFFGIGRPNIRPHIRAETFLAITLQINKPYRPLASGKISYKAGFIFTMLCVIMSFGFGWMTGSKPLLLCLIQYFASITCYSINLPLLRWKKSTILTLLSTVPSMLISSYVAPLFHMKTYVLKKTIIFSRPIVFTFVVMSFYNLVIMLLKDIPDIEGDKAAGLQTLSVRLGPKRVFWLSVSLLEMAYGFAIIMGTTSPFLWSKIFTVLAHGIMALIFYYRANSVNLKNKDASQSFYMFMFQLLCVENILIHFVR</sequence>
<dbReference type="InterPro" id="IPR000537">
    <property type="entry name" value="UbiA_prenyltransferase"/>
</dbReference>
<dbReference type="PANTHER" id="PTHR43009">
    <property type="entry name" value="HOMOGENTISATE SOLANESYLTRANSFERASE, CHLOROPLASTIC"/>
    <property type="match status" value="1"/>
</dbReference>
<dbReference type="EMBL" id="JASCZI010151065">
    <property type="protein sequence ID" value="MED6168494.1"/>
    <property type="molecule type" value="Genomic_DNA"/>
</dbReference>
<feature type="transmembrane region" description="Helical" evidence="7">
    <location>
        <begin position="252"/>
        <end position="274"/>
    </location>
</feature>
<evidence type="ECO:0000313" key="8">
    <source>
        <dbReference type="EMBL" id="MED6168494.1"/>
    </source>
</evidence>
<accession>A0ABU6V5Z2</accession>
<gene>
    <name evidence="8" type="primary">HPT1_3</name>
    <name evidence="8" type="ORF">PIB30_012223</name>
</gene>
<reference evidence="8 9" key="1">
    <citation type="journal article" date="2023" name="Plants (Basel)">
        <title>Bridging the Gap: Combining Genomics and Transcriptomics Approaches to Understand Stylosanthes scabra, an Orphan Legume from the Brazilian Caatinga.</title>
        <authorList>
            <person name="Ferreira-Neto J.R.C."/>
            <person name="da Silva M.D."/>
            <person name="Binneck E."/>
            <person name="de Melo N.F."/>
            <person name="da Silva R.H."/>
            <person name="de Melo A.L.T.M."/>
            <person name="Pandolfi V."/>
            <person name="Bustamante F.O."/>
            <person name="Brasileiro-Vidal A.C."/>
            <person name="Benko-Iseppon A.M."/>
        </authorList>
    </citation>
    <scope>NUCLEOTIDE SEQUENCE [LARGE SCALE GENOMIC DNA]</scope>
    <source>
        <tissue evidence="8">Leaves</tissue>
    </source>
</reference>
<evidence type="ECO:0000256" key="5">
    <source>
        <dbReference type="ARBA" id="ARBA00022989"/>
    </source>
</evidence>
<evidence type="ECO:0000256" key="7">
    <source>
        <dbReference type="SAM" id="Phobius"/>
    </source>
</evidence>
<keyword evidence="5 7" id="KW-1133">Transmembrane helix</keyword>
<proteinExistence type="inferred from homology"/>
<dbReference type="Gene3D" id="1.10.357.140">
    <property type="entry name" value="UbiA prenyltransferase"/>
    <property type="match status" value="1"/>
</dbReference>
<feature type="transmembrane region" description="Helical" evidence="7">
    <location>
        <begin position="386"/>
        <end position="407"/>
    </location>
</feature>
<feature type="transmembrane region" description="Helical" evidence="7">
    <location>
        <begin position="361"/>
        <end position="380"/>
    </location>
</feature>
<organism evidence="8 9">
    <name type="scientific">Stylosanthes scabra</name>
    <dbReference type="NCBI Taxonomy" id="79078"/>
    <lineage>
        <taxon>Eukaryota</taxon>
        <taxon>Viridiplantae</taxon>
        <taxon>Streptophyta</taxon>
        <taxon>Embryophyta</taxon>
        <taxon>Tracheophyta</taxon>
        <taxon>Spermatophyta</taxon>
        <taxon>Magnoliopsida</taxon>
        <taxon>eudicotyledons</taxon>
        <taxon>Gunneridae</taxon>
        <taxon>Pentapetalae</taxon>
        <taxon>rosids</taxon>
        <taxon>fabids</taxon>
        <taxon>Fabales</taxon>
        <taxon>Fabaceae</taxon>
        <taxon>Papilionoideae</taxon>
        <taxon>50 kb inversion clade</taxon>
        <taxon>dalbergioids sensu lato</taxon>
        <taxon>Dalbergieae</taxon>
        <taxon>Pterocarpus clade</taxon>
        <taxon>Stylosanthes</taxon>
    </lineage>
</organism>
<evidence type="ECO:0000256" key="1">
    <source>
        <dbReference type="ARBA" id="ARBA00004508"/>
    </source>
</evidence>
<keyword evidence="8" id="KW-0328">Glycosyltransferase</keyword>
<dbReference type="PANTHER" id="PTHR43009:SF6">
    <property type="entry name" value="HOMOGENTISATE PHYTYLTRANSFERASE 1, CHLOROPLASTIC"/>
    <property type="match status" value="1"/>
</dbReference>
<feature type="transmembrane region" description="Helical" evidence="7">
    <location>
        <begin position="110"/>
        <end position="128"/>
    </location>
</feature>
<feature type="transmembrane region" description="Helical" evidence="7">
    <location>
        <begin position="281"/>
        <end position="301"/>
    </location>
</feature>
<dbReference type="Proteomes" id="UP001341840">
    <property type="component" value="Unassembled WGS sequence"/>
</dbReference>
<evidence type="ECO:0000256" key="4">
    <source>
        <dbReference type="ARBA" id="ARBA00022692"/>
    </source>
</evidence>
<dbReference type="GO" id="GO:0016757">
    <property type="term" value="F:glycosyltransferase activity"/>
    <property type="evidence" value="ECO:0007669"/>
    <property type="project" value="UniProtKB-KW"/>
</dbReference>
<feature type="transmembrane region" description="Helical" evidence="7">
    <location>
        <begin position="313"/>
        <end position="335"/>
    </location>
</feature>
<keyword evidence="4 7" id="KW-0812">Transmembrane</keyword>
<name>A0ABU6V5Z2_9FABA</name>
<keyword evidence="3" id="KW-0808">Transferase</keyword>